<keyword evidence="2" id="KW-1185">Reference proteome</keyword>
<gene>
    <name evidence="1" type="ORF">H5410_027853</name>
</gene>
<evidence type="ECO:0000313" key="2">
    <source>
        <dbReference type="Proteomes" id="UP000824120"/>
    </source>
</evidence>
<accession>A0A9J5Z0C4</accession>
<organism evidence="1 2">
    <name type="scientific">Solanum commersonii</name>
    <name type="common">Commerson's wild potato</name>
    <name type="synonym">Commerson's nightshade</name>
    <dbReference type="NCBI Taxonomy" id="4109"/>
    <lineage>
        <taxon>Eukaryota</taxon>
        <taxon>Viridiplantae</taxon>
        <taxon>Streptophyta</taxon>
        <taxon>Embryophyta</taxon>
        <taxon>Tracheophyta</taxon>
        <taxon>Spermatophyta</taxon>
        <taxon>Magnoliopsida</taxon>
        <taxon>eudicotyledons</taxon>
        <taxon>Gunneridae</taxon>
        <taxon>Pentapetalae</taxon>
        <taxon>asterids</taxon>
        <taxon>lamiids</taxon>
        <taxon>Solanales</taxon>
        <taxon>Solanaceae</taxon>
        <taxon>Solanoideae</taxon>
        <taxon>Solaneae</taxon>
        <taxon>Solanum</taxon>
    </lineage>
</organism>
<protein>
    <submittedName>
        <fullName evidence="1">Uncharacterized protein</fullName>
    </submittedName>
</protein>
<dbReference type="EMBL" id="JACXVP010000005">
    <property type="protein sequence ID" value="KAG5606361.1"/>
    <property type="molecule type" value="Genomic_DNA"/>
</dbReference>
<name>A0A9J5Z0C4_SOLCO</name>
<proteinExistence type="predicted"/>
<reference evidence="1 2" key="1">
    <citation type="submission" date="2020-09" db="EMBL/GenBank/DDBJ databases">
        <title>De no assembly of potato wild relative species, Solanum commersonii.</title>
        <authorList>
            <person name="Cho K."/>
        </authorList>
    </citation>
    <scope>NUCLEOTIDE SEQUENCE [LARGE SCALE GENOMIC DNA]</scope>
    <source>
        <strain evidence="1">LZ3.2</strain>
        <tissue evidence="1">Leaf</tissue>
    </source>
</reference>
<dbReference type="Proteomes" id="UP000824120">
    <property type="component" value="Chromosome 5"/>
</dbReference>
<dbReference type="AlphaFoldDB" id="A0A9J5Z0C4"/>
<comment type="caution">
    <text evidence="1">The sequence shown here is derived from an EMBL/GenBank/DDBJ whole genome shotgun (WGS) entry which is preliminary data.</text>
</comment>
<evidence type="ECO:0000313" key="1">
    <source>
        <dbReference type="EMBL" id="KAG5606361.1"/>
    </source>
</evidence>
<sequence>MKKKLGILTPFIRLKKAINWRSLSPVTLTKKRDCTFNLIKNANNSYWQEKNMSYHISRQVELDNEYHGPSMKKNLVYVLQLAKNS</sequence>